<dbReference type="Proteomes" id="UP000279995">
    <property type="component" value="Chromosome I"/>
</dbReference>
<organism evidence="1 2">
    <name type="scientific">Pseudoalteromonas agarivorans</name>
    <dbReference type="NCBI Taxonomy" id="176102"/>
    <lineage>
        <taxon>Bacteria</taxon>
        <taxon>Pseudomonadati</taxon>
        <taxon>Pseudomonadota</taxon>
        <taxon>Gammaproteobacteria</taxon>
        <taxon>Alteromonadales</taxon>
        <taxon>Pseudoalteromonadaceae</taxon>
        <taxon>Pseudoalteromonas</taxon>
    </lineage>
</organism>
<evidence type="ECO:0008006" key="3">
    <source>
        <dbReference type="Google" id="ProtNLM"/>
    </source>
</evidence>
<protein>
    <recommendedName>
        <fullName evidence="3">Lipoprotein</fullName>
    </recommendedName>
</protein>
<reference evidence="1 2" key="1">
    <citation type="submission" date="2018-10" db="EMBL/GenBank/DDBJ databases">
        <title>Complete Genome Sequence and Transcriptomic Profiles of a Marine Bacterium, Pseudoalteromonas agarivorans Hao 2018.</title>
        <authorList>
            <person name="Hao L."/>
        </authorList>
    </citation>
    <scope>NUCLEOTIDE SEQUENCE [LARGE SCALE GENOMIC DNA]</scope>
    <source>
        <strain evidence="1 2">Hao 2018</strain>
    </source>
</reference>
<dbReference type="RefSeq" id="WP_121637287.1">
    <property type="nucleotide sequence ID" value="NZ_CP033065.1"/>
</dbReference>
<evidence type="ECO:0000313" key="2">
    <source>
        <dbReference type="Proteomes" id="UP000279995"/>
    </source>
</evidence>
<dbReference type="PROSITE" id="PS51257">
    <property type="entry name" value="PROKAR_LIPOPROTEIN"/>
    <property type="match status" value="1"/>
</dbReference>
<gene>
    <name evidence="1" type="ORF">D9T18_06190</name>
</gene>
<accession>A0AAD0TZI2</accession>
<sequence>MKNLSFILIVLIVGCKSAPPVDTLSKQYLYDNSGISASDFDKETTVQAIPISDTLTRGLTLDIFTYFLESKVNKKTKSVSHSLVFGIKYNKEWRYYDSLNFSGGETRNSYVIKRDVTSCSTNMFTGCGFHEIVSFTILGTELKEAVKNGGLKFRINSRFKNIFTIGFFPQNYIEAQLQHVKELQN</sequence>
<dbReference type="AlphaFoldDB" id="A0AAD0TZI2"/>
<name>A0AAD0TZI2_9GAMM</name>
<evidence type="ECO:0000313" key="1">
    <source>
        <dbReference type="EMBL" id="AYM86316.1"/>
    </source>
</evidence>
<dbReference type="EMBL" id="CP033065">
    <property type="protein sequence ID" value="AYM86316.1"/>
    <property type="molecule type" value="Genomic_DNA"/>
</dbReference>
<proteinExistence type="predicted"/>